<feature type="transmembrane region" description="Helical" evidence="14">
    <location>
        <begin position="12"/>
        <end position="34"/>
    </location>
</feature>
<dbReference type="CDD" id="cd18773">
    <property type="entry name" value="PDC1_HK_sensor"/>
    <property type="match status" value="1"/>
</dbReference>
<dbReference type="SUPFAM" id="SSF55874">
    <property type="entry name" value="ATPase domain of HSP90 chaperone/DNA topoisomerase II/histidine kinase"/>
    <property type="match status" value="1"/>
</dbReference>
<dbReference type="PROSITE" id="PS50109">
    <property type="entry name" value="HIS_KIN"/>
    <property type="match status" value="1"/>
</dbReference>
<dbReference type="GO" id="GO:0006355">
    <property type="term" value="P:regulation of DNA-templated transcription"/>
    <property type="evidence" value="ECO:0007669"/>
    <property type="project" value="InterPro"/>
</dbReference>
<evidence type="ECO:0000256" key="6">
    <source>
        <dbReference type="ARBA" id="ARBA00022679"/>
    </source>
</evidence>
<dbReference type="SMART" id="SM00387">
    <property type="entry name" value="HATPase_c"/>
    <property type="match status" value="1"/>
</dbReference>
<dbReference type="SMART" id="SM00388">
    <property type="entry name" value="HisKA"/>
    <property type="match status" value="1"/>
</dbReference>
<dbReference type="PROSITE" id="PS51257">
    <property type="entry name" value="PROKAR_LIPOPROTEIN"/>
    <property type="match status" value="1"/>
</dbReference>
<evidence type="ECO:0000256" key="12">
    <source>
        <dbReference type="ARBA" id="ARBA00023012"/>
    </source>
</evidence>
<dbReference type="GO" id="GO:0005886">
    <property type="term" value="C:plasma membrane"/>
    <property type="evidence" value="ECO:0007669"/>
    <property type="project" value="UniProtKB-SubCell"/>
</dbReference>
<dbReference type="PROSITE" id="PS50885">
    <property type="entry name" value="HAMP"/>
    <property type="match status" value="1"/>
</dbReference>
<dbReference type="PROSITE" id="PS50113">
    <property type="entry name" value="PAC"/>
    <property type="match status" value="1"/>
</dbReference>
<dbReference type="AlphaFoldDB" id="A0A239FG89"/>
<keyword evidence="10" id="KW-0067">ATP-binding</keyword>
<dbReference type="NCBIfam" id="TIGR00229">
    <property type="entry name" value="sensory_box"/>
    <property type="match status" value="1"/>
</dbReference>
<dbReference type="InterPro" id="IPR036890">
    <property type="entry name" value="HATPase_C_sf"/>
</dbReference>
<dbReference type="InterPro" id="IPR033479">
    <property type="entry name" value="dCache_1"/>
</dbReference>
<dbReference type="InterPro" id="IPR000700">
    <property type="entry name" value="PAS-assoc_C"/>
</dbReference>
<feature type="domain" description="HAMP" evidence="18">
    <location>
        <begin position="310"/>
        <end position="365"/>
    </location>
</feature>
<evidence type="ECO:0000259" key="15">
    <source>
        <dbReference type="PROSITE" id="PS50109"/>
    </source>
</evidence>
<keyword evidence="9" id="KW-0418">Kinase</keyword>
<dbReference type="SUPFAM" id="SSF55785">
    <property type="entry name" value="PYP-like sensor domain (PAS domain)"/>
    <property type="match status" value="1"/>
</dbReference>
<dbReference type="InterPro" id="IPR036097">
    <property type="entry name" value="HisK_dim/P_sf"/>
</dbReference>
<dbReference type="InterPro" id="IPR005467">
    <property type="entry name" value="His_kinase_dom"/>
</dbReference>
<evidence type="ECO:0000256" key="13">
    <source>
        <dbReference type="ARBA" id="ARBA00023136"/>
    </source>
</evidence>
<sequence>MNKNSLKFKIPFFIMIFAVACVVITGYLFQYIAIQNIEINIFNKNLSMARMISNQIDIYVEDAKNTVVTAANFSSQSHGDMEKIEEEIFRIYDNFPYFDLMFFMNKEGQMVFSKPSNDHVKNRMYIDRSYYWDIMEGKASTVSPLLISSVLKEAHFIIAAPVYNDRKEIIGLIGAGLPLHNIQRVVEKNQEHFSGTIWVTDENGIMAVHPDIGKLKSLTHLDEKQIIPNREELQFSRILEERKEIVVDYRIQEEEYYGAVSFVPNLDWMVVVEQKTDAVFLEITQLKVQLKNVIIMVIFTALIFGGILAHKITKPISILVKKVRKLGYGLREIQPINIQVDMKDEIGELNEAFHDMTMQLKESLKELHESYVRESQLQQYLNNILENAGSGIFVVDKTGVITIFNKKAEEISGFDAIFFINKRQEEFFERTKLNLEDILKDVIEKDKAFQDIEVTMKNSLGEEVVVSLTVSRALDKEKNIIGVIFLFRDISKIKMIEAELKREDRIKTLGELSASIIHDLGNPLAGISNLVEILKQDNYDEESKQEVLNVLEEEIKDLNRLVLDFLKYTHNTQHEQEKTNVNELMEGVIYLLKSEMINKTIIIKKNYHQDPLFIKVDRRGIKQALINILKNSIQAVEVDGKIDITIKKEEESVIICIGDNGMGMEEKELEKIFYPFYTTKKEGTGLGLWIAYKMIKEQEGYINVKSKKQAGTEIYITLPCME</sequence>
<dbReference type="PANTHER" id="PTHR43065:SF10">
    <property type="entry name" value="PEROXIDE STRESS-ACTIVATED HISTIDINE KINASE MAK3"/>
    <property type="match status" value="1"/>
</dbReference>
<keyword evidence="12" id="KW-0902">Two-component regulatory system</keyword>
<feature type="domain" description="PAS" evidence="16">
    <location>
        <begin position="377"/>
        <end position="446"/>
    </location>
</feature>
<dbReference type="InterPro" id="IPR035965">
    <property type="entry name" value="PAS-like_dom_sf"/>
</dbReference>
<dbReference type="InterPro" id="IPR029151">
    <property type="entry name" value="Sensor-like_sf"/>
</dbReference>
<dbReference type="CDD" id="cd06225">
    <property type="entry name" value="HAMP"/>
    <property type="match status" value="1"/>
</dbReference>
<dbReference type="Pfam" id="PF02518">
    <property type="entry name" value="HATPase_c"/>
    <property type="match status" value="1"/>
</dbReference>
<dbReference type="SMART" id="SM00091">
    <property type="entry name" value="PAS"/>
    <property type="match status" value="1"/>
</dbReference>
<dbReference type="InterPro" id="IPR000014">
    <property type="entry name" value="PAS"/>
</dbReference>
<evidence type="ECO:0000259" key="17">
    <source>
        <dbReference type="PROSITE" id="PS50113"/>
    </source>
</evidence>
<dbReference type="CDD" id="cd00130">
    <property type="entry name" value="PAS"/>
    <property type="match status" value="1"/>
</dbReference>
<dbReference type="InterPro" id="IPR004358">
    <property type="entry name" value="Sig_transdc_His_kin-like_C"/>
</dbReference>
<reference evidence="19 20" key="1">
    <citation type="submission" date="2017-06" db="EMBL/GenBank/DDBJ databases">
        <authorList>
            <person name="Kim H.J."/>
            <person name="Triplett B.A."/>
        </authorList>
    </citation>
    <scope>NUCLEOTIDE SEQUENCE [LARGE SCALE GENOMIC DNA]</scope>
    <source>
        <strain evidence="19 20">SCA</strain>
    </source>
</reference>
<evidence type="ECO:0000256" key="14">
    <source>
        <dbReference type="SAM" id="Phobius"/>
    </source>
</evidence>
<evidence type="ECO:0000256" key="3">
    <source>
        <dbReference type="ARBA" id="ARBA00012438"/>
    </source>
</evidence>
<keyword evidence="5" id="KW-0597">Phosphoprotein</keyword>
<dbReference type="Pfam" id="PF00989">
    <property type="entry name" value="PAS"/>
    <property type="match status" value="1"/>
</dbReference>
<evidence type="ECO:0000256" key="8">
    <source>
        <dbReference type="ARBA" id="ARBA00022741"/>
    </source>
</evidence>
<dbReference type="InterPro" id="IPR003594">
    <property type="entry name" value="HATPase_dom"/>
</dbReference>
<keyword evidence="13 14" id="KW-0472">Membrane</keyword>
<dbReference type="InterPro" id="IPR003661">
    <property type="entry name" value="HisK_dim/P_dom"/>
</dbReference>
<dbReference type="SUPFAM" id="SSF103190">
    <property type="entry name" value="Sensory domain-like"/>
    <property type="match status" value="1"/>
</dbReference>
<dbReference type="CDD" id="cd00082">
    <property type="entry name" value="HisKA"/>
    <property type="match status" value="1"/>
</dbReference>
<keyword evidence="6" id="KW-0808">Transferase</keyword>
<dbReference type="InterPro" id="IPR013767">
    <property type="entry name" value="PAS_fold"/>
</dbReference>
<keyword evidence="8" id="KW-0547">Nucleotide-binding</keyword>
<comment type="subcellular location">
    <subcellularLocation>
        <location evidence="2">Cell membrane</location>
        <topology evidence="2">Multi-pass membrane protein</topology>
    </subcellularLocation>
</comment>
<dbReference type="Gene3D" id="6.10.340.10">
    <property type="match status" value="1"/>
</dbReference>
<keyword evidence="4" id="KW-1003">Cell membrane</keyword>
<dbReference type="PRINTS" id="PR00344">
    <property type="entry name" value="BCTRLSENSOR"/>
</dbReference>
<name>A0A239FG89_9FIRM</name>
<dbReference type="EMBL" id="FZOJ01000013">
    <property type="protein sequence ID" value="SNS56040.1"/>
    <property type="molecule type" value="Genomic_DNA"/>
</dbReference>
<dbReference type="EC" id="2.7.13.3" evidence="3"/>
<dbReference type="Gene3D" id="3.30.565.10">
    <property type="entry name" value="Histidine kinase-like ATPase, C-terminal domain"/>
    <property type="match status" value="1"/>
</dbReference>
<dbReference type="OrthoDB" id="9764522at2"/>
<gene>
    <name evidence="19" type="ORF">SAMN05446037_10136</name>
</gene>
<dbReference type="Proteomes" id="UP000198304">
    <property type="component" value="Unassembled WGS sequence"/>
</dbReference>
<keyword evidence="20" id="KW-1185">Reference proteome</keyword>
<evidence type="ECO:0000313" key="19">
    <source>
        <dbReference type="EMBL" id="SNS56040.1"/>
    </source>
</evidence>
<dbReference type="GO" id="GO:0000155">
    <property type="term" value="F:phosphorelay sensor kinase activity"/>
    <property type="evidence" value="ECO:0007669"/>
    <property type="project" value="InterPro"/>
</dbReference>
<feature type="domain" description="Histidine kinase" evidence="15">
    <location>
        <begin position="515"/>
        <end position="722"/>
    </location>
</feature>
<evidence type="ECO:0000256" key="11">
    <source>
        <dbReference type="ARBA" id="ARBA00022989"/>
    </source>
</evidence>
<dbReference type="Pfam" id="PF02743">
    <property type="entry name" value="dCache_1"/>
    <property type="match status" value="1"/>
</dbReference>
<keyword evidence="7 14" id="KW-0812">Transmembrane</keyword>
<evidence type="ECO:0000259" key="16">
    <source>
        <dbReference type="PROSITE" id="PS50112"/>
    </source>
</evidence>
<dbReference type="Gene3D" id="1.10.287.130">
    <property type="match status" value="1"/>
</dbReference>
<evidence type="ECO:0000256" key="7">
    <source>
        <dbReference type="ARBA" id="ARBA00022692"/>
    </source>
</evidence>
<dbReference type="GO" id="GO:0005524">
    <property type="term" value="F:ATP binding"/>
    <property type="evidence" value="ECO:0007669"/>
    <property type="project" value="UniProtKB-KW"/>
</dbReference>
<dbReference type="SUPFAM" id="SSF47384">
    <property type="entry name" value="Homodimeric domain of signal transducing histidine kinase"/>
    <property type="match status" value="1"/>
</dbReference>
<evidence type="ECO:0000256" key="10">
    <source>
        <dbReference type="ARBA" id="ARBA00022840"/>
    </source>
</evidence>
<organism evidence="19 20">
    <name type="scientific">Anaerovirgula multivorans</name>
    <dbReference type="NCBI Taxonomy" id="312168"/>
    <lineage>
        <taxon>Bacteria</taxon>
        <taxon>Bacillati</taxon>
        <taxon>Bacillota</taxon>
        <taxon>Clostridia</taxon>
        <taxon>Peptostreptococcales</taxon>
        <taxon>Natronincolaceae</taxon>
        <taxon>Anaerovirgula</taxon>
    </lineage>
</organism>
<dbReference type="InterPro" id="IPR003660">
    <property type="entry name" value="HAMP_dom"/>
</dbReference>
<accession>A0A239FG89</accession>
<comment type="catalytic activity">
    <reaction evidence="1">
        <text>ATP + protein L-histidine = ADP + protein N-phospho-L-histidine.</text>
        <dbReference type="EC" id="2.7.13.3"/>
    </reaction>
</comment>
<dbReference type="SMART" id="SM00304">
    <property type="entry name" value="HAMP"/>
    <property type="match status" value="1"/>
</dbReference>
<dbReference type="Pfam" id="PF00512">
    <property type="entry name" value="HisKA"/>
    <property type="match status" value="1"/>
</dbReference>
<proteinExistence type="predicted"/>
<protein>
    <recommendedName>
        <fullName evidence="3">histidine kinase</fullName>
        <ecNumber evidence="3">2.7.13.3</ecNumber>
    </recommendedName>
</protein>
<evidence type="ECO:0000256" key="2">
    <source>
        <dbReference type="ARBA" id="ARBA00004651"/>
    </source>
</evidence>
<dbReference type="PANTHER" id="PTHR43065">
    <property type="entry name" value="SENSOR HISTIDINE KINASE"/>
    <property type="match status" value="1"/>
</dbReference>
<evidence type="ECO:0000256" key="9">
    <source>
        <dbReference type="ARBA" id="ARBA00022777"/>
    </source>
</evidence>
<evidence type="ECO:0000256" key="4">
    <source>
        <dbReference type="ARBA" id="ARBA00022475"/>
    </source>
</evidence>
<dbReference type="RefSeq" id="WP_089283455.1">
    <property type="nucleotide sequence ID" value="NZ_FZOJ01000013.1"/>
</dbReference>
<evidence type="ECO:0000313" key="20">
    <source>
        <dbReference type="Proteomes" id="UP000198304"/>
    </source>
</evidence>
<feature type="domain" description="PAC" evidence="17">
    <location>
        <begin position="450"/>
        <end position="502"/>
    </location>
</feature>
<dbReference type="Gene3D" id="3.30.450.20">
    <property type="entry name" value="PAS domain"/>
    <property type="match status" value="2"/>
</dbReference>
<evidence type="ECO:0000256" key="1">
    <source>
        <dbReference type="ARBA" id="ARBA00000085"/>
    </source>
</evidence>
<evidence type="ECO:0000256" key="5">
    <source>
        <dbReference type="ARBA" id="ARBA00022553"/>
    </source>
</evidence>
<dbReference type="PROSITE" id="PS50112">
    <property type="entry name" value="PAS"/>
    <property type="match status" value="1"/>
</dbReference>
<keyword evidence="11 14" id="KW-1133">Transmembrane helix</keyword>
<evidence type="ECO:0000259" key="18">
    <source>
        <dbReference type="PROSITE" id="PS50885"/>
    </source>
</evidence>